<dbReference type="Pfam" id="PF00072">
    <property type="entry name" value="Response_reg"/>
    <property type="match status" value="1"/>
</dbReference>
<dbReference type="SMART" id="SM00448">
    <property type="entry name" value="REC"/>
    <property type="match status" value="1"/>
</dbReference>
<evidence type="ECO:0000256" key="3">
    <source>
        <dbReference type="PROSITE-ProRule" id="PRU00169"/>
    </source>
</evidence>
<dbReference type="PROSITE" id="PS00622">
    <property type="entry name" value="HTH_LUXR_1"/>
    <property type="match status" value="1"/>
</dbReference>
<organism evidence="6 7">
    <name type="scientific">Niabella pedocola</name>
    <dbReference type="NCBI Taxonomy" id="1752077"/>
    <lineage>
        <taxon>Bacteria</taxon>
        <taxon>Pseudomonadati</taxon>
        <taxon>Bacteroidota</taxon>
        <taxon>Chitinophagia</taxon>
        <taxon>Chitinophagales</taxon>
        <taxon>Chitinophagaceae</taxon>
        <taxon>Niabella</taxon>
    </lineage>
</organism>
<dbReference type="PANTHER" id="PTHR43214:SF17">
    <property type="entry name" value="TRANSCRIPTIONAL REGULATORY PROTEIN RCSB"/>
    <property type="match status" value="1"/>
</dbReference>
<dbReference type="PROSITE" id="PS50110">
    <property type="entry name" value="RESPONSE_REGULATORY"/>
    <property type="match status" value="1"/>
</dbReference>
<accession>A0ABS8PLU5</accession>
<dbReference type="InterPro" id="IPR058245">
    <property type="entry name" value="NreC/VraR/RcsB-like_REC"/>
</dbReference>
<dbReference type="PROSITE" id="PS50043">
    <property type="entry name" value="HTH_LUXR_2"/>
    <property type="match status" value="1"/>
</dbReference>
<dbReference type="PRINTS" id="PR00038">
    <property type="entry name" value="HTHLUXR"/>
</dbReference>
<dbReference type="SUPFAM" id="SSF52172">
    <property type="entry name" value="CheY-like"/>
    <property type="match status" value="1"/>
</dbReference>
<dbReference type="InterPro" id="IPR036388">
    <property type="entry name" value="WH-like_DNA-bd_sf"/>
</dbReference>
<feature type="domain" description="HTH luxR-type" evidence="4">
    <location>
        <begin position="149"/>
        <end position="213"/>
    </location>
</feature>
<dbReference type="PANTHER" id="PTHR43214">
    <property type="entry name" value="TWO-COMPONENT RESPONSE REGULATOR"/>
    <property type="match status" value="1"/>
</dbReference>
<dbReference type="EMBL" id="JAJNEC010000003">
    <property type="protein sequence ID" value="MCD2421714.1"/>
    <property type="molecule type" value="Genomic_DNA"/>
</dbReference>
<dbReference type="SMART" id="SM00421">
    <property type="entry name" value="HTH_LUXR"/>
    <property type="match status" value="1"/>
</dbReference>
<keyword evidence="1 3" id="KW-0597">Phosphoprotein</keyword>
<keyword evidence="2" id="KW-0238">DNA-binding</keyword>
<dbReference type="Pfam" id="PF00196">
    <property type="entry name" value="GerE"/>
    <property type="match status" value="1"/>
</dbReference>
<dbReference type="Gene3D" id="3.40.50.2300">
    <property type="match status" value="1"/>
</dbReference>
<keyword evidence="7" id="KW-1185">Reference proteome</keyword>
<comment type="caution">
    <text evidence="6">The sequence shown here is derived from an EMBL/GenBank/DDBJ whole genome shotgun (WGS) entry which is preliminary data.</text>
</comment>
<sequence length="215" mass="24064">MMQYKIDIQRINVLLIDDHSLVAEGLRQLLTKMLPADSIINISDSIEKAKASLQKIQYDFVLTDLVMPGQQVSGFISYLRAHYPDLIILVVSSVIDTNTIKECLSLGIHGYISKATTPGEIKFAFENTYKGLKFISSDLSGRLAGSVLHIEHTNLTKKELEVLRLLAAGHKTKVVADLLHVSPITIMTHKRNLMHKLNLHSVVGLVKYAYDHHLI</sequence>
<dbReference type="InterPro" id="IPR039420">
    <property type="entry name" value="WalR-like"/>
</dbReference>
<dbReference type="Gene3D" id="1.10.10.10">
    <property type="entry name" value="Winged helix-like DNA-binding domain superfamily/Winged helix DNA-binding domain"/>
    <property type="match status" value="1"/>
</dbReference>
<dbReference type="Proteomes" id="UP001199816">
    <property type="component" value="Unassembled WGS sequence"/>
</dbReference>
<dbReference type="InterPro" id="IPR016032">
    <property type="entry name" value="Sig_transdc_resp-reg_C-effctor"/>
</dbReference>
<proteinExistence type="predicted"/>
<evidence type="ECO:0000313" key="6">
    <source>
        <dbReference type="EMBL" id="MCD2421714.1"/>
    </source>
</evidence>
<evidence type="ECO:0000256" key="1">
    <source>
        <dbReference type="ARBA" id="ARBA00022553"/>
    </source>
</evidence>
<dbReference type="CDD" id="cd17535">
    <property type="entry name" value="REC_NarL-like"/>
    <property type="match status" value="1"/>
</dbReference>
<reference evidence="6 7" key="1">
    <citation type="submission" date="2021-11" db="EMBL/GenBank/DDBJ databases">
        <title>Genomic of Niabella pedocola.</title>
        <authorList>
            <person name="Wu T."/>
        </authorList>
    </citation>
    <scope>NUCLEOTIDE SEQUENCE [LARGE SCALE GENOMIC DNA]</scope>
    <source>
        <strain evidence="6 7">JCM 31011</strain>
    </source>
</reference>
<evidence type="ECO:0000313" key="7">
    <source>
        <dbReference type="Proteomes" id="UP001199816"/>
    </source>
</evidence>
<dbReference type="SUPFAM" id="SSF46894">
    <property type="entry name" value="C-terminal effector domain of the bipartite response regulators"/>
    <property type="match status" value="1"/>
</dbReference>
<evidence type="ECO:0000256" key="2">
    <source>
        <dbReference type="ARBA" id="ARBA00023125"/>
    </source>
</evidence>
<dbReference type="InterPro" id="IPR011006">
    <property type="entry name" value="CheY-like_superfamily"/>
</dbReference>
<evidence type="ECO:0000259" key="4">
    <source>
        <dbReference type="PROSITE" id="PS50043"/>
    </source>
</evidence>
<name>A0ABS8PLU5_9BACT</name>
<protein>
    <submittedName>
        <fullName evidence="6">Response regulator transcription factor</fullName>
    </submittedName>
</protein>
<feature type="modified residue" description="4-aspartylphosphate" evidence="3">
    <location>
        <position position="64"/>
    </location>
</feature>
<gene>
    <name evidence="6" type="ORF">LQ567_03005</name>
</gene>
<evidence type="ECO:0000259" key="5">
    <source>
        <dbReference type="PROSITE" id="PS50110"/>
    </source>
</evidence>
<feature type="domain" description="Response regulatory" evidence="5">
    <location>
        <begin position="12"/>
        <end position="129"/>
    </location>
</feature>
<dbReference type="InterPro" id="IPR001789">
    <property type="entry name" value="Sig_transdc_resp-reg_receiver"/>
</dbReference>
<dbReference type="InterPro" id="IPR000792">
    <property type="entry name" value="Tscrpt_reg_LuxR_C"/>
</dbReference>
<dbReference type="RefSeq" id="WP_231002618.1">
    <property type="nucleotide sequence ID" value="NZ_JAJNEC010000003.1"/>
</dbReference>
<dbReference type="CDD" id="cd06170">
    <property type="entry name" value="LuxR_C_like"/>
    <property type="match status" value="1"/>
</dbReference>